<dbReference type="PANTHER" id="PTHR43386">
    <property type="entry name" value="OLIGOPEPTIDE TRANSPORT SYSTEM PERMEASE PROTEIN APPC"/>
    <property type="match status" value="1"/>
</dbReference>
<dbReference type="OrthoDB" id="312811at2157"/>
<evidence type="ECO:0000256" key="4">
    <source>
        <dbReference type="ARBA" id="ARBA00022692"/>
    </source>
</evidence>
<keyword evidence="5 7" id="KW-1133">Transmembrane helix</keyword>
<feature type="transmembrane region" description="Helical" evidence="7">
    <location>
        <begin position="129"/>
        <end position="149"/>
    </location>
</feature>
<feature type="transmembrane region" description="Helical" evidence="7">
    <location>
        <begin position="375"/>
        <end position="398"/>
    </location>
</feature>
<feature type="transmembrane region" description="Helical" evidence="7">
    <location>
        <begin position="259"/>
        <end position="283"/>
    </location>
</feature>
<dbReference type="PANTHER" id="PTHR43386:SF23">
    <property type="entry name" value="ABC TRANSPORTER"/>
    <property type="match status" value="1"/>
</dbReference>
<dbReference type="CDD" id="cd06261">
    <property type="entry name" value="TM_PBP2"/>
    <property type="match status" value="1"/>
</dbReference>
<dbReference type="Proteomes" id="UP000236584">
    <property type="component" value="Chromosome"/>
</dbReference>
<dbReference type="InterPro" id="IPR000515">
    <property type="entry name" value="MetI-like"/>
</dbReference>
<evidence type="ECO:0000256" key="6">
    <source>
        <dbReference type="ARBA" id="ARBA00023136"/>
    </source>
</evidence>
<accession>A0A2I8VHM5</accession>
<evidence type="ECO:0000256" key="5">
    <source>
        <dbReference type="ARBA" id="ARBA00022989"/>
    </source>
</evidence>
<dbReference type="InterPro" id="IPR050366">
    <property type="entry name" value="BP-dependent_transpt_permease"/>
</dbReference>
<keyword evidence="3" id="KW-1003">Cell membrane</keyword>
<evidence type="ECO:0000313" key="10">
    <source>
        <dbReference type="Proteomes" id="UP000236584"/>
    </source>
</evidence>
<dbReference type="AlphaFoldDB" id="A0A2I8VHM5"/>
<reference evidence="9 10" key="1">
    <citation type="submission" date="2018-01" db="EMBL/GenBank/DDBJ databases">
        <title>Complete genome sequence of Salinigranum rubrum GX10T, an extremely halophilic archaeon isolated from a marine solar saltern.</title>
        <authorList>
            <person name="Han S."/>
        </authorList>
    </citation>
    <scope>NUCLEOTIDE SEQUENCE [LARGE SCALE GENOMIC DNA]</scope>
    <source>
        <strain evidence="9 10">GX10</strain>
    </source>
</reference>
<gene>
    <name evidence="9" type="ORF">C2R22_06890</name>
</gene>
<dbReference type="RefSeq" id="WP_103425103.1">
    <property type="nucleotide sequence ID" value="NZ_CP026309.1"/>
</dbReference>
<dbReference type="GO" id="GO:0055085">
    <property type="term" value="P:transmembrane transport"/>
    <property type="evidence" value="ECO:0007669"/>
    <property type="project" value="InterPro"/>
</dbReference>
<feature type="domain" description="ABC transmembrane type-1" evidence="8">
    <location>
        <begin position="210"/>
        <end position="398"/>
    </location>
</feature>
<sequence>MATETDSRTGYGGDGAQHETFEDIDWSDEGGRTVLSRRDLGVLGVLAVLAAAFVYDYVVVPTDTATFEFDLPPSVPLFGEEFVWDVTQLDWLFILTLVVMVFYVVVPLYDNRRLTAYYWRQFRKNRLAVVSLGYLIVVFFVGTVGPIFIPTPEIALTQQYQPPMFTTVDSSVPLQCVGEVTGDVCHGSLAHPLGTTSDGKDILVLVIYGMQVSMKLGLITTLLVISIGTAVGTVAAYSGGTVDEVLMRYVDIQLTFPTFLLYLLLVFLFGGSLFMFIVLFGLTSWGGISRLVRSEALQLREEEYVLAAKSAGANAAYVIRRHLVPNVSSTVITAATLAIPGYILAEAALSFLQLGDPTIPSWGQVIAAGRSDLDSAWWISTFPGFFLFFTILAFNFMGDALRDALDPRADK</sequence>
<dbReference type="SUPFAM" id="SSF161098">
    <property type="entry name" value="MetI-like"/>
    <property type="match status" value="1"/>
</dbReference>
<feature type="transmembrane region" description="Helical" evidence="7">
    <location>
        <begin position="40"/>
        <end position="60"/>
    </location>
</feature>
<dbReference type="KEGG" id="srub:C2R22_06890"/>
<comment type="subcellular location">
    <subcellularLocation>
        <location evidence="1 7">Cell membrane</location>
        <topology evidence="1 7">Multi-pass membrane protein</topology>
    </subcellularLocation>
</comment>
<dbReference type="GeneID" id="35591802"/>
<evidence type="ECO:0000256" key="1">
    <source>
        <dbReference type="ARBA" id="ARBA00004651"/>
    </source>
</evidence>
<dbReference type="InterPro" id="IPR035906">
    <property type="entry name" value="MetI-like_sf"/>
</dbReference>
<keyword evidence="2 7" id="KW-0813">Transport</keyword>
<evidence type="ECO:0000256" key="3">
    <source>
        <dbReference type="ARBA" id="ARBA00022475"/>
    </source>
</evidence>
<dbReference type="Pfam" id="PF00528">
    <property type="entry name" value="BPD_transp_1"/>
    <property type="match status" value="1"/>
</dbReference>
<dbReference type="InterPro" id="IPR025966">
    <property type="entry name" value="OppC_N"/>
</dbReference>
<organism evidence="9 10">
    <name type="scientific">Salinigranum rubrum</name>
    <dbReference type="NCBI Taxonomy" id="755307"/>
    <lineage>
        <taxon>Archaea</taxon>
        <taxon>Methanobacteriati</taxon>
        <taxon>Methanobacteriota</taxon>
        <taxon>Stenosarchaea group</taxon>
        <taxon>Halobacteria</taxon>
        <taxon>Halobacteriales</taxon>
        <taxon>Haloferacaceae</taxon>
        <taxon>Salinigranum</taxon>
    </lineage>
</organism>
<name>A0A2I8VHM5_9EURY</name>
<keyword evidence="4 7" id="KW-0812">Transmembrane</keyword>
<feature type="transmembrane region" description="Helical" evidence="7">
    <location>
        <begin position="91"/>
        <end position="109"/>
    </location>
</feature>
<dbReference type="Pfam" id="PF12911">
    <property type="entry name" value="OppC_N"/>
    <property type="match status" value="1"/>
</dbReference>
<keyword evidence="10" id="KW-1185">Reference proteome</keyword>
<evidence type="ECO:0000256" key="2">
    <source>
        <dbReference type="ARBA" id="ARBA00022448"/>
    </source>
</evidence>
<proteinExistence type="inferred from homology"/>
<keyword evidence="6 7" id="KW-0472">Membrane</keyword>
<dbReference type="Gene3D" id="1.10.3720.10">
    <property type="entry name" value="MetI-like"/>
    <property type="match status" value="1"/>
</dbReference>
<dbReference type="GO" id="GO:0005886">
    <property type="term" value="C:plasma membrane"/>
    <property type="evidence" value="ECO:0007669"/>
    <property type="project" value="UniProtKB-SubCell"/>
</dbReference>
<evidence type="ECO:0000313" key="9">
    <source>
        <dbReference type="EMBL" id="AUV81415.1"/>
    </source>
</evidence>
<protein>
    <submittedName>
        <fullName evidence="9">ABC transporter permease</fullName>
    </submittedName>
</protein>
<comment type="similarity">
    <text evidence="7">Belongs to the binding-protein-dependent transport system permease family.</text>
</comment>
<evidence type="ECO:0000256" key="7">
    <source>
        <dbReference type="RuleBase" id="RU363032"/>
    </source>
</evidence>
<feature type="transmembrane region" description="Helical" evidence="7">
    <location>
        <begin position="216"/>
        <end position="238"/>
    </location>
</feature>
<dbReference type="EMBL" id="CP026309">
    <property type="protein sequence ID" value="AUV81415.1"/>
    <property type="molecule type" value="Genomic_DNA"/>
</dbReference>
<evidence type="ECO:0000259" key="8">
    <source>
        <dbReference type="PROSITE" id="PS50928"/>
    </source>
</evidence>
<dbReference type="PROSITE" id="PS50928">
    <property type="entry name" value="ABC_TM1"/>
    <property type="match status" value="1"/>
</dbReference>